<keyword evidence="13" id="KW-1185">Reference proteome</keyword>
<evidence type="ECO:0000256" key="3">
    <source>
        <dbReference type="ARBA" id="ARBA00022475"/>
    </source>
</evidence>
<dbReference type="GO" id="GO:0006508">
    <property type="term" value="P:proteolysis"/>
    <property type="evidence" value="ECO:0007669"/>
    <property type="project" value="InterPro"/>
</dbReference>
<sequence length="283" mass="31644">MIHIITLSNPQLADLFINYMATKGVHIHTQVENQQISLWLEDAQQSTLVEQELKTFLLDPYHSRYQAASWQAGKAQNTRINYRSPFSIKKMVQQSGPLTVLVIILCILIYIWQQFVGDYNALSYIGWPDNDASKLEIWRYITPAFAHGSILHIAFNLAIWWYLASQTEQQLGTGKLFVILLVSALFSNWAQALVSGPYFLGLSGVIFALIAYVGFTGLRAPEKGVGVPSGLIVISILWIIAGYSGLLEDALDSGIANTAHFAGFIIGLLMALWDNRHQLMRKS</sequence>
<dbReference type="InterPro" id="IPR050925">
    <property type="entry name" value="Rhomboid_protease_S54"/>
</dbReference>
<dbReference type="SUPFAM" id="SSF144091">
    <property type="entry name" value="Rhomboid-like"/>
    <property type="match status" value="1"/>
</dbReference>
<name>A0A198G086_9GAMM</name>
<dbReference type="AlphaFoldDB" id="A0A198G086"/>
<feature type="transmembrane region" description="Helical" evidence="9">
    <location>
        <begin position="137"/>
        <end position="164"/>
    </location>
</feature>
<evidence type="ECO:0000256" key="8">
    <source>
        <dbReference type="ARBA" id="ARBA00023136"/>
    </source>
</evidence>
<keyword evidence="6 12" id="KW-0378">Hydrolase</keyword>
<dbReference type="RefSeq" id="WP_066749499.1">
    <property type="nucleotide sequence ID" value="NZ_LXEN01000070.1"/>
</dbReference>
<evidence type="ECO:0000256" key="4">
    <source>
        <dbReference type="ARBA" id="ARBA00022519"/>
    </source>
</evidence>
<dbReference type="NCBIfam" id="TIGR04239">
    <property type="entry name" value="rhombo_GlpG"/>
    <property type="match status" value="1"/>
</dbReference>
<comment type="similarity">
    <text evidence="2">Belongs to the peptidase S54 family.</text>
</comment>
<dbReference type="GO" id="GO:0004252">
    <property type="term" value="F:serine-type endopeptidase activity"/>
    <property type="evidence" value="ECO:0007669"/>
    <property type="project" value="InterPro"/>
</dbReference>
<dbReference type="InterPro" id="IPR038236">
    <property type="entry name" value="GlpG_N_sf"/>
</dbReference>
<organism evidence="12 13">
    <name type="scientific">Proteus myxofaciens ATCC 19692</name>
    <dbReference type="NCBI Taxonomy" id="1354337"/>
    <lineage>
        <taxon>Bacteria</taxon>
        <taxon>Pseudomonadati</taxon>
        <taxon>Pseudomonadota</taxon>
        <taxon>Gammaproteobacteria</taxon>
        <taxon>Enterobacterales</taxon>
        <taxon>Morganellaceae</taxon>
        <taxon>Proteus</taxon>
    </lineage>
</organism>
<dbReference type="EMBL" id="LXEN01000070">
    <property type="protein sequence ID" value="OAT30360.1"/>
    <property type="molecule type" value="Genomic_DNA"/>
</dbReference>
<keyword evidence="4" id="KW-0997">Cell inner membrane</keyword>
<dbReference type="PANTHER" id="PTHR43731">
    <property type="entry name" value="RHOMBOID PROTEASE"/>
    <property type="match status" value="1"/>
</dbReference>
<dbReference type="InterPro" id="IPR035952">
    <property type="entry name" value="Rhomboid-like_sf"/>
</dbReference>
<evidence type="ECO:0000313" key="13">
    <source>
        <dbReference type="Proteomes" id="UP000094023"/>
    </source>
</evidence>
<feature type="transmembrane region" description="Helical" evidence="9">
    <location>
        <begin position="176"/>
        <end position="192"/>
    </location>
</feature>
<dbReference type="PANTHER" id="PTHR43731:SF14">
    <property type="entry name" value="PRESENILIN-ASSOCIATED RHOMBOID-LIKE PROTEIN, MITOCHONDRIAL"/>
    <property type="match status" value="1"/>
</dbReference>
<evidence type="ECO:0000256" key="7">
    <source>
        <dbReference type="ARBA" id="ARBA00022989"/>
    </source>
</evidence>
<dbReference type="Pfam" id="PF12122">
    <property type="entry name" value="Rhomboid_N"/>
    <property type="match status" value="1"/>
</dbReference>
<reference evidence="12 13" key="1">
    <citation type="submission" date="2016-04" db="EMBL/GenBank/DDBJ databases">
        <title>ATOL: Assembling a taxonomically balanced genome-scale reconstruction of the evolutionary history of the Enterobacteriaceae.</title>
        <authorList>
            <person name="Plunkett G.III."/>
            <person name="Neeno-Eckwall E.C."/>
            <person name="Glasner J.D."/>
            <person name="Perna N.T."/>
        </authorList>
    </citation>
    <scope>NUCLEOTIDE SEQUENCE [LARGE SCALE GENOMIC DNA]</scope>
    <source>
        <strain evidence="12 13">ATCC 19692</strain>
    </source>
</reference>
<feature type="domain" description="Peptidase S54 rhomboid" evidence="10">
    <location>
        <begin position="136"/>
        <end position="272"/>
    </location>
</feature>
<keyword evidence="7 9" id="KW-1133">Transmembrane helix</keyword>
<keyword evidence="3" id="KW-1003">Cell membrane</keyword>
<keyword evidence="8 9" id="KW-0472">Membrane</keyword>
<evidence type="ECO:0000259" key="10">
    <source>
        <dbReference type="Pfam" id="PF01694"/>
    </source>
</evidence>
<accession>A0A198G086</accession>
<proteinExistence type="inferred from homology"/>
<feature type="transmembrane region" description="Helical" evidence="9">
    <location>
        <begin position="225"/>
        <end position="243"/>
    </location>
</feature>
<dbReference type="InterPro" id="IPR022764">
    <property type="entry name" value="Peptidase_S54_rhomboid_dom"/>
</dbReference>
<dbReference type="Proteomes" id="UP000094023">
    <property type="component" value="Unassembled WGS sequence"/>
</dbReference>
<dbReference type="GO" id="GO:0016020">
    <property type="term" value="C:membrane"/>
    <property type="evidence" value="ECO:0007669"/>
    <property type="project" value="UniProtKB-SubCell"/>
</dbReference>
<keyword evidence="5 9" id="KW-0812">Transmembrane</keyword>
<feature type="transmembrane region" description="Helical" evidence="9">
    <location>
        <begin position="198"/>
        <end position="218"/>
    </location>
</feature>
<evidence type="ECO:0000256" key="6">
    <source>
        <dbReference type="ARBA" id="ARBA00022801"/>
    </source>
</evidence>
<evidence type="ECO:0000313" key="12">
    <source>
        <dbReference type="EMBL" id="OAT30360.1"/>
    </source>
</evidence>
<dbReference type="NCBIfam" id="NF008155">
    <property type="entry name" value="PRK10907.1"/>
    <property type="match status" value="1"/>
</dbReference>
<dbReference type="EC" id="3.4.21.-" evidence="12"/>
<dbReference type="PATRIC" id="fig|1354337.4.peg.1562"/>
<dbReference type="STRING" id="1354337.M983_1526"/>
<dbReference type="InterPro" id="IPR022732">
    <property type="entry name" value="Peptidase_S54_GlpG_N"/>
</dbReference>
<dbReference type="InterPro" id="IPR023662">
    <property type="entry name" value="Rhomboid_protease_GlpG"/>
</dbReference>
<protein>
    <submittedName>
        <fullName evidence="12">GlpG family membrane protein</fullName>
        <ecNumber evidence="12">3.4.21.-</ecNumber>
    </submittedName>
</protein>
<feature type="domain" description="Peptidase S54 GlpG peptidase N-terminal" evidence="11">
    <location>
        <begin position="1"/>
        <end position="84"/>
    </location>
</feature>
<evidence type="ECO:0000256" key="2">
    <source>
        <dbReference type="ARBA" id="ARBA00009045"/>
    </source>
</evidence>
<dbReference type="Gene3D" id="3.30.70.2350">
    <property type="match status" value="1"/>
</dbReference>
<dbReference type="Pfam" id="PF01694">
    <property type="entry name" value="Rhomboid"/>
    <property type="match status" value="1"/>
</dbReference>
<feature type="transmembrane region" description="Helical" evidence="9">
    <location>
        <begin position="98"/>
        <end position="117"/>
    </location>
</feature>
<evidence type="ECO:0000256" key="9">
    <source>
        <dbReference type="SAM" id="Phobius"/>
    </source>
</evidence>
<comment type="caution">
    <text evidence="12">The sequence shown here is derived from an EMBL/GenBank/DDBJ whole genome shotgun (WGS) entry which is preliminary data.</text>
</comment>
<dbReference type="Gene3D" id="1.20.1540.10">
    <property type="entry name" value="Rhomboid-like"/>
    <property type="match status" value="1"/>
</dbReference>
<dbReference type="OrthoDB" id="9778341at2"/>
<feature type="transmembrane region" description="Helical" evidence="9">
    <location>
        <begin position="255"/>
        <end position="273"/>
    </location>
</feature>
<evidence type="ECO:0000256" key="5">
    <source>
        <dbReference type="ARBA" id="ARBA00022692"/>
    </source>
</evidence>
<comment type="subcellular location">
    <subcellularLocation>
        <location evidence="1">Membrane</location>
        <topology evidence="1">Multi-pass membrane protein</topology>
    </subcellularLocation>
</comment>
<gene>
    <name evidence="12" type="ORF">M983_1526</name>
</gene>
<evidence type="ECO:0000259" key="11">
    <source>
        <dbReference type="Pfam" id="PF12122"/>
    </source>
</evidence>
<evidence type="ECO:0000256" key="1">
    <source>
        <dbReference type="ARBA" id="ARBA00004141"/>
    </source>
</evidence>